<dbReference type="InterPro" id="IPR001254">
    <property type="entry name" value="Trypsin_dom"/>
</dbReference>
<comment type="caution">
    <text evidence="3">The sequence shown here is derived from an EMBL/GenBank/DDBJ whole genome shotgun (WGS) entry which is preliminary data.</text>
</comment>
<sequence length="440" mass="47425">MFKRTLIVNSALALTLFLVSPLALSAEPEPARPIVSQQAIASYAKDFNVSSSEAARRLALMEKSDLISNKIIKEFGEDSIAGVFFDNSEDFKFVIRTTRKGSKYRLITDFAKNEFNDLPIEVVPNSPRNFRAISNIIDNQSQRLAKKIPGFQSLAYNPSMDALELNIVEPDKTKKNRIISMYNLDKISGMPVIVNLLDGAILPVTLAGGGVLTTSDGIGGNCTAGWPAKNLAGEAGILTAYHCLENGIRKNFTYLGNDGKSTYKLIATVSPPFSQDLAFLKAPAGVNVDEPFFYKDFTSNASYVFDPLPQQSIKVANPPLSPAGTQLCHFGRNTGYSCGIVNSVQAKATRYSKNINGDMRQSCTKGDVCGPMITITSPSLKCGSGDSGGPVFFGSNKPVGIASACNLTEMAQGKPTLLYIAPIYNAHEISVTIASVPWAY</sequence>
<feature type="domain" description="Peptidase S1" evidence="2">
    <location>
        <begin position="233"/>
        <end position="413"/>
    </location>
</feature>
<dbReference type="Pfam" id="PF00089">
    <property type="entry name" value="Trypsin"/>
    <property type="match status" value="1"/>
</dbReference>
<organism evidence="3">
    <name type="scientific">Salmonella enterica</name>
    <name type="common">Salmonella choleraesuis</name>
    <dbReference type="NCBI Taxonomy" id="28901"/>
    <lineage>
        <taxon>Bacteria</taxon>
        <taxon>Pseudomonadati</taxon>
        <taxon>Pseudomonadota</taxon>
        <taxon>Gammaproteobacteria</taxon>
        <taxon>Enterobacterales</taxon>
        <taxon>Enterobacteriaceae</taxon>
        <taxon>Salmonella</taxon>
    </lineage>
</organism>
<dbReference type="InterPro" id="IPR043504">
    <property type="entry name" value="Peptidase_S1_PA_chymotrypsin"/>
</dbReference>
<dbReference type="EMBL" id="DAAXYD010000035">
    <property type="protein sequence ID" value="HAG3077921.1"/>
    <property type="molecule type" value="Genomic_DNA"/>
</dbReference>
<evidence type="ECO:0000259" key="2">
    <source>
        <dbReference type="Pfam" id="PF00089"/>
    </source>
</evidence>
<evidence type="ECO:0000313" key="3">
    <source>
        <dbReference type="EMBL" id="HAG3077921.1"/>
    </source>
</evidence>
<gene>
    <name evidence="3" type="ORF">G8118_004750</name>
</gene>
<protein>
    <submittedName>
        <fullName evidence="3">S1 family peptidase</fullName>
    </submittedName>
</protein>
<reference evidence="3" key="2">
    <citation type="submission" date="2020-02" db="EMBL/GenBank/DDBJ databases">
        <authorList>
            <consortium name="NCBI Pathogen Detection Project"/>
        </authorList>
    </citation>
    <scope>NUCLEOTIDE SEQUENCE</scope>
    <source>
        <strain evidence="3">MA.DP_P7</strain>
    </source>
</reference>
<evidence type="ECO:0000256" key="1">
    <source>
        <dbReference type="SAM" id="SignalP"/>
    </source>
</evidence>
<accession>A0A761G929</accession>
<dbReference type="SUPFAM" id="SSF50494">
    <property type="entry name" value="Trypsin-like serine proteases"/>
    <property type="match status" value="1"/>
</dbReference>
<reference evidence="3" key="1">
    <citation type="journal article" date="2018" name="Genome Biol.">
        <title>SKESA: strategic k-mer extension for scrupulous assemblies.</title>
        <authorList>
            <person name="Souvorov A."/>
            <person name="Agarwala R."/>
            <person name="Lipman D.J."/>
        </authorList>
    </citation>
    <scope>NUCLEOTIDE SEQUENCE</scope>
    <source>
        <strain evidence="3">MA.DP_P7</strain>
    </source>
</reference>
<keyword evidence="1" id="KW-0732">Signal</keyword>
<name>A0A761G929_SALER</name>
<dbReference type="AlphaFoldDB" id="A0A761G929"/>
<dbReference type="GO" id="GO:0004252">
    <property type="term" value="F:serine-type endopeptidase activity"/>
    <property type="evidence" value="ECO:0007669"/>
    <property type="project" value="InterPro"/>
</dbReference>
<dbReference type="InterPro" id="IPR009003">
    <property type="entry name" value="Peptidase_S1_PA"/>
</dbReference>
<feature type="chain" id="PRO_5028196100" evidence="1">
    <location>
        <begin position="26"/>
        <end position="440"/>
    </location>
</feature>
<feature type="signal peptide" evidence="1">
    <location>
        <begin position="1"/>
        <end position="25"/>
    </location>
</feature>
<dbReference type="GO" id="GO:0006508">
    <property type="term" value="P:proteolysis"/>
    <property type="evidence" value="ECO:0007669"/>
    <property type="project" value="InterPro"/>
</dbReference>
<proteinExistence type="predicted"/>
<dbReference type="Gene3D" id="2.40.10.10">
    <property type="entry name" value="Trypsin-like serine proteases"/>
    <property type="match status" value="2"/>
</dbReference>